<proteinExistence type="predicted"/>
<dbReference type="AlphaFoldDB" id="A0A1L9UXR6"/>
<gene>
    <name evidence="1" type="ORF">ASPBRDRAFT_408403</name>
</gene>
<accession>A0A1L9UXR6</accession>
<dbReference type="EMBL" id="KV878680">
    <property type="protein sequence ID" value="OJJ76410.1"/>
    <property type="molecule type" value="Genomic_DNA"/>
</dbReference>
<organism evidence="1 2">
    <name type="scientific">Aspergillus brasiliensis (strain CBS 101740 / IMI 381727 / IBT 21946)</name>
    <dbReference type="NCBI Taxonomy" id="767769"/>
    <lineage>
        <taxon>Eukaryota</taxon>
        <taxon>Fungi</taxon>
        <taxon>Dikarya</taxon>
        <taxon>Ascomycota</taxon>
        <taxon>Pezizomycotina</taxon>
        <taxon>Eurotiomycetes</taxon>
        <taxon>Eurotiomycetidae</taxon>
        <taxon>Eurotiales</taxon>
        <taxon>Aspergillaceae</taxon>
        <taxon>Aspergillus</taxon>
        <taxon>Aspergillus subgen. Circumdati</taxon>
    </lineage>
</organism>
<keyword evidence="2" id="KW-1185">Reference proteome</keyword>
<evidence type="ECO:0000313" key="1">
    <source>
        <dbReference type="EMBL" id="OJJ76410.1"/>
    </source>
</evidence>
<sequence length="107" mass="12292">MLLHLWGMVLCLLFFLFHARLCCLRIFTFCSFLSIFFHTTPFYMTHAMDYTGFGLTGGFMIKSNGVLSGYEDLGTDDDDDDAVIMKAGLKHHGWFGQGRHIMYHSPR</sequence>
<dbReference type="GeneID" id="93576925"/>
<evidence type="ECO:0000313" key="2">
    <source>
        <dbReference type="Proteomes" id="UP000184499"/>
    </source>
</evidence>
<protein>
    <submittedName>
        <fullName evidence="1">Uncharacterized protein</fullName>
    </submittedName>
</protein>
<reference evidence="2" key="1">
    <citation type="journal article" date="2017" name="Genome Biol.">
        <title>Comparative genomics reveals high biological diversity and specific adaptations in the industrially and medically important fungal genus Aspergillus.</title>
        <authorList>
            <person name="de Vries R.P."/>
            <person name="Riley R."/>
            <person name="Wiebenga A."/>
            <person name="Aguilar-Osorio G."/>
            <person name="Amillis S."/>
            <person name="Uchima C.A."/>
            <person name="Anderluh G."/>
            <person name="Asadollahi M."/>
            <person name="Askin M."/>
            <person name="Barry K."/>
            <person name="Battaglia E."/>
            <person name="Bayram O."/>
            <person name="Benocci T."/>
            <person name="Braus-Stromeyer S.A."/>
            <person name="Caldana C."/>
            <person name="Canovas D."/>
            <person name="Cerqueira G.C."/>
            <person name="Chen F."/>
            <person name="Chen W."/>
            <person name="Choi C."/>
            <person name="Clum A."/>
            <person name="Dos Santos R.A."/>
            <person name="Damasio A.R."/>
            <person name="Diallinas G."/>
            <person name="Emri T."/>
            <person name="Fekete E."/>
            <person name="Flipphi M."/>
            <person name="Freyberg S."/>
            <person name="Gallo A."/>
            <person name="Gournas C."/>
            <person name="Habgood R."/>
            <person name="Hainaut M."/>
            <person name="Harispe M.L."/>
            <person name="Henrissat B."/>
            <person name="Hilden K.S."/>
            <person name="Hope R."/>
            <person name="Hossain A."/>
            <person name="Karabika E."/>
            <person name="Karaffa L."/>
            <person name="Karanyi Z."/>
            <person name="Krasevec N."/>
            <person name="Kuo A."/>
            <person name="Kusch H."/>
            <person name="LaButti K."/>
            <person name="Lagendijk E.L."/>
            <person name="Lapidus A."/>
            <person name="Levasseur A."/>
            <person name="Lindquist E."/>
            <person name="Lipzen A."/>
            <person name="Logrieco A.F."/>
            <person name="MacCabe A."/>
            <person name="Maekelae M.R."/>
            <person name="Malavazi I."/>
            <person name="Melin P."/>
            <person name="Meyer V."/>
            <person name="Mielnichuk N."/>
            <person name="Miskei M."/>
            <person name="Molnar A.P."/>
            <person name="Mule G."/>
            <person name="Ngan C.Y."/>
            <person name="Orejas M."/>
            <person name="Orosz E."/>
            <person name="Ouedraogo J.P."/>
            <person name="Overkamp K.M."/>
            <person name="Park H.-S."/>
            <person name="Perrone G."/>
            <person name="Piumi F."/>
            <person name="Punt P.J."/>
            <person name="Ram A.F."/>
            <person name="Ramon A."/>
            <person name="Rauscher S."/>
            <person name="Record E."/>
            <person name="Riano-Pachon D.M."/>
            <person name="Robert V."/>
            <person name="Roehrig J."/>
            <person name="Ruller R."/>
            <person name="Salamov A."/>
            <person name="Salih N.S."/>
            <person name="Samson R.A."/>
            <person name="Sandor E."/>
            <person name="Sanguinetti M."/>
            <person name="Schuetze T."/>
            <person name="Sepcic K."/>
            <person name="Shelest E."/>
            <person name="Sherlock G."/>
            <person name="Sophianopoulou V."/>
            <person name="Squina F.M."/>
            <person name="Sun H."/>
            <person name="Susca A."/>
            <person name="Todd R.B."/>
            <person name="Tsang A."/>
            <person name="Unkles S.E."/>
            <person name="van de Wiele N."/>
            <person name="van Rossen-Uffink D."/>
            <person name="Oliveira J.V."/>
            <person name="Vesth T.C."/>
            <person name="Visser J."/>
            <person name="Yu J.-H."/>
            <person name="Zhou M."/>
            <person name="Andersen M.R."/>
            <person name="Archer D.B."/>
            <person name="Baker S.E."/>
            <person name="Benoit I."/>
            <person name="Brakhage A.A."/>
            <person name="Braus G.H."/>
            <person name="Fischer R."/>
            <person name="Frisvad J.C."/>
            <person name="Goldman G.H."/>
            <person name="Houbraken J."/>
            <person name="Oakley B."/>
            <person name="Pocsi I."/>
            <person name="Scazzocchio C."/>
            <person name="Seiboth B."/>
            <person name="vanKuyk P.A."/>
            <person name="Wortman J."/>
            <person name="Dyer P.S."/>
            <person name="Grigoriev I.V."/>
        </authorList>
    </citation>
    <scope>NUCLEOTIDE SEQUENCE [LARGE SCALE GENOMIC DNA]</scope>
    <source>
        <strain evidence="2">CBS 101740 / IMI 381727 / IBT 21946</strain>
    </source>
</reference>
<dbReference type="Proteomes" id="UP000184499">
    <property type="component" value="Unassembled WGS sequence"/>
</dbReference>
<dbReference type="RefSeq" id="XP_067483657.1">
    <property type="nucleotide sequence ID" value="XM_067624437.1"/>
</dbReference>
<name>A0A1L9UXR6_ASPBC</name>
<dbReference type="VEuPathDB" id="FungiDB:ASPBRDRAFT_408403"/>